<keyword evidence="6" id="KW-0028">Amino-acid biosynthesis</keyword>
<comment type="catalytic activity">
    <reaction evidence="12">
        <text>O-phospho-L-serine + H2O = L-serine + phosphate</text>
        <dbReference type="Rhea" id="RHEA:21208"/>
        <dbReference type="ChEBI" id="CHEBI:15377"/>
        <dbReference type="ChEBI" id="CHEBI:33384"/>
        <dbReference type="ChEBI" id="CHEBI:43474"/>
        <dbReference type="ChEBI" id="CHEBI:57524"/>
        <dbReference type="EC" id="3.1.3.3"/>
    </reaction>
</comment>
<sequence>MDHVLTLIAPQGALAPDAIAAARASLAAAGAATEAPGWLSAAEAADLAFAGITPEAADAAARAALAGQPVDLIAQPAEGRRKRLLIADMDSTIVTSETLDELAGFAGLKDRIAAITKRAMNGELDFESALRERVGMLAGLSVDALQRTWEATELMPGARELVATMRATGARCALVSGGFTFFTGRVAALVGFHEHHSNTLLEADGQLTGHVADPILGRNAKLATLRRLAAEEGIGLEATLAVGDGANDLDMIQAAGLGVAFRAKPVVAAAARARVEHADLRALLFAQGYRAEEFVVA</sequence>
<dbReference type="NCBIfam" id="TIGR01488">
    <property type="entry name" value="HAD-SF-IB"/>
    <property type="match status" value="1"/>
</dbReference>
<dbReference type="CDD" id="cd07500">
    <property type="entry name" value="HAD_PSP"/>
    <property type="match status" value="1"/>
</dbReference>
<keyword evidence="10" id="KW-0718">Serine biosynthesis</keyword>
<dbReference type="Proteomes" id="UP000680815">
    <property type="component" value="Unassembled WGS sequence"/>
</dbReference>
<dbReference type="EC" id="3.1.3.3" evidence="4"/>
<protein>
    <recommendedName>
        <fullName evidence="5">Phosphoserine phosphatase</fullName>
        <ecNumber evidence="4">3.1.3.3</ecNumber>
    </recommendedName>
    <alternativeName>
        <fullName evidence="11">O-phosphoserine phosphohydrolase</fullName>
    </alternativeName>
</protein>
<dbReference type="InterPro" id="IPR036412">
    <property type="entry name" value="HAD-like_sf"/>
</dbReference>
<dbReference type="InterPro" id="IPR023214">
    <property type="entry name" value="HAD_sf"/>
</dbReference>
<keyword evidence="8 14" id="KW-0378">Hydrolase</keyword>
<keyword evidence="9" id="KW-0460">Magnesium</keyword>
<comment type="pathway">
    <text evidence="2">Amino-acid biosynthesis; L-serine biosynthesis; L-serine from 3-phospho-D-glycerate: step 3/3.</text>
</comment>
<dbReference type="NCBIfam" id="TIGR00338">
    <property type="entry name" value="serB"/>
    <property type="match status" value="1"/>
</dbReference>
<evidence type="ECO:0000256" key="3">
    <source>
        <dbReference type="ARBA" id="ARBA00009184"/>
    </source>
</evidence>
<proteinExistence type="inferred from homology"/>
<evidence type="ECO:0000313" key="14">
    <source>
        <dbReference type="EMBL" id="MBP0463443.1"/>
    </source>
</evidence>
<comment type="similarity">
    <text evidence="3">Belongs to the HAD-like hydrolase superfamily. SerB family.</text>
</comment>
<dbReference type="PANTHER" id="PTHR43344:SF2">
    <property type="entry name" value="PHOSPHOSERINE PHOSPHATASE"/>
    <property type="match status" value="1"/>
</dbReference>
<name>A0ABS4AQ06_9PROT</name>
<evidence type="ECO:0000256" key="6">
    <source>
        <dbReference type="ARBA" id="ARBA00022605"/>
    </source>
</evidence>
<dbReference type="InterPro" id="IPR004469">
    <property type="entry name" value="PSP"/>
</dbReference>
<evidence type="ECO:0000256" key="4">
    <source>
        <dbReference type="ARBA" id="ARBA00012640"/>
    </source>
</evidence>
<dbReference type="PANTHER" id="PTHR43344">
    <property type="entry name" value="PHOSPHOSERINE PHOSPHATASE"/>
    <property type="match status" value="1"/>
</dbReference>
<dbReference type="GO" id="GO:0016787">
    <property type="term" value="F:hydrolase activity"/>
    <property type="evidence" value="ECO:0007669"/>
    <property type="project" value="UniProtKB-KW"/>
</dbReference>
<dbReference type="Gene3D" id="3.40.50.1000">
    <property type="entry name" value="HAD superfamily/HAD-like"/>
    <property type="match status" value="1"/>
</dbReference>
<evidence type="ECO:0000256" key="13">
    <source>
        <dbReference type="ARBA" id="ARBA00048523"/>
    </source>
</evidence>
<evidence type="ECO:0000256" key="8">
    <source>
        <dbReference type="ARBA" id="ARBA00022801"/>
    </source>
</evidence>
<comment type="caution">
    <text evidence="14">The sequence shown here is derived from an EMBL/GenBank/DDBJ whole genome shotgun (WGS) entry which is preliminary data.</text>
</comment>
<evidence type="ECO:0000256" key="1">
    <source>
        <dbReference type="ARBA" id="ARBA00001946"/>
    </source>
</evidence>
<dbReference type="SFLD" id="SFLDS00003">
    <property type="entry name" value="Haloacid_Dehalogenase"/>
    <property type="match status" value="1"/>
</dbReference>
<dbReference type="RefSeq" id="WP_209350835.1">
    <property type="nucleotide sequence ID" value="NZ_JAGIYZ010000004.1"/>
</dbReference>
<evidence type="ECO:0000256" key="9">
    <source>
        <dbReference type="ARBA" id="ARBA00022842"/>
    </source>
</evidence>
<evidence type="ECO:0000256" key="5">
    <source>
        <dbReference type="ARBA" id="ARBA00015196"/>
    </source>
</evidence>
<evidence type="ECO:0000256" key="12">
    <source>
        <dbReference type="ARBA" id="ARBA00048138"/>
    </source>
</evidence>
<organism evidence="14 15">
    <name type="scientific">Roseomonas nitratireducens</name>
    <dbReference type="NCBI Taxonomy" id="2820810"/>
    <lineage>
        <taxon>Bacteria</taxon>
        <taxon>Pseudomonadati</taxon>
        <taxon>Pseudomonadota</taxon>
        <taxon>Alphaproteobacteria</taxon>
        <taxon>Acetobacterales</taxon>
        <taxon>Roseomonadaceae</taxon>
        <taxon>Roseomonas</taxon>
    </lineage>
</organism>
<gene>
    <name evidence="14" type="primary">serB</name>
    <name evidence="14" type="ORF">J5Y09_05940</name>
</gene>
<evidence type="ECO:0000256" key="11">
    <source>
        <dbReference type="ARBA" id="ARBA00031693"/>
    </source>
</evidence>
<comment type="catalytic activity">
    <reaction evidence="13">
        <text>O-phospho-D-serine + H2O = D-serine + phosphate</text>
        <dbReference type="Rhea" id="RHEA:24873"/>
        <dbReference type="ChEBI" id="CHEBI:15377"/>
        <dbReference type="ChEBI" id="CHEBI:35247"/>
        <dbReference type="ChEBI" id="CHEBI:43474"/>
        <dbReference type="ChEBI" id="CHEBI:58680"/>
        <dbReference type="EC" id="3.1.3.3"/>
    </reaction>
</comment>
<dbReference type="Pfam" id="PF12710">
    <property type="entry name" value="HAD"/>
    <property type="match status" value="1"/>
</dbReference>
<dbReference type="InterPro" id="IPR050582">
    <property type="entry name" value="HAD-like_SerB"/>
</dbReference>
<dbReference type="SFLD" id="SFLDF00029">
    <property type="entry name" value="phosphoserine_phosphatase"/>
    <property type="match status" value="1"/>
</dbReference>
<keyword evidence="15" id="KW-1185">Reference proteome</keyword>
<dbReference type="SFLD" id="SFLDG01136">
    <property type="entry name" value="C1.6:_Phosphoserine_Phosphatas"/>
    <property type="match status" value="1"/>
</dbReference>
<accession>A0ABS4AQ06</accession>
<dbReference type="SUPFAM" id="SSF56784">
    <property type="entry name" value="HAD-like"/>
    <property type="match status" value="1"/>
</dbReference>
<evidence type="ECO:0000256" key="10">
    <source>
        <dbReference type="ARBA" id="ARBA00023299"/>
    </source>
</evidence>
<evidence type="ECO:0000256" key="7">
    <source>
        <dbReference type="ARBA" id="ARBA00022723"/>
    </source>
</evidence>
<comment type="cofactor">
    <cofactor evidence="1">
        <name>Mg(2+)</name>
        <dbReference type="ChEBI" id="CHEBI:18420"/>
    </cofactor>
</comment>
<evidence type="ECO:0000313" key="15">
    <source>
        <dbReference type="Proteomes" id="UP000680815"/>
    </source>
</evidence>
<reference evidence="14 15" key="1">
    <citation type="submission" date="2021-03" db="EMBL/GenBank/DDBJ databases">
        <authorList>
            <person name="So Y."/>
        </authorList>
    </citation>
    <scope>NUCLEOTIDE SEQUENCE [LARGE SCALE GENOMIC DNA]</scope>
    <source>
        <strain evidence="14 15">PWR1</strain>
    </source>
</reference>
<dbReference type="SFLD" id="SFLDG01137">
    <property type="entry name" value="C1.6.1:_Phosphoserine_Phosphat"/>
    <property type="match status" value="1"/>
</dbReference>
<dbReference type="EMBL" id="JAGIYZ010000004">
    <property type="protein sequence ID" value="MBP0463443.1"/>
    <property type="molecule type" value="Genomic_DNA"/>
</dbReference>
<evidence type="ECO:0000256" key="2">
    <source>
        <dbReference type="ARBA" id="ARBA00005135"/>
    </source>
</evidence>
<keyword evidence="7" id="KW-0479">Metal-binding</keyword>